<name>A0A9P0K2X1_ACAOB</name>
<evidence type="ECO:0000313" key="2">
    <source>
        <dbReference type="EMBL" id="CAH1966334.1"/>
    </source>
</evidence>
<accession>A0A9P0K2X1</accession>
<keyword evidence="3" id="KW-1185">Reference proteome</keyword>
<comment type="caution">
    <text evidence="2">The sequence shown here is derived from an EMBL/GenBank/DDBJ whole genome shotgun (WGS) entry which is preliminary data.</text>
</comment>
<gene>
    <name evidence="2" type="ORF">ACAOBT_LOCUS6780</name>
</gene>
<dbReference type="AlphaFoldDB" id="A0A9P0K2X1"/>
<feature type="region of interest" description="Disordered" evidence="1">
    <location>
        <begin position="1"/>
        <end position="38"/>
    </location>
</feature>
<organism evidence="2 3">
    <name type="scientific">Acanthoscelides obtectus</name>
    <name type="common">Bean weevil</name>
    <name type="synonym">Bruchus obtectus</name>
    <dbReference type="NCBI Taxonomy" id="200917"/>
    <lineage>
        <taxon>Eukaryota</taxon>
        <taxon>Metazoa</taxon>
        <taxon>Ecdysozoa</taxon>
        <taxon>Arthropoda</taxon>
        <taxon>Hexapoda</taxon>
        <taxon>Insecta</taxon>
        <taxon>Pterygota</taxon>
        <taxon>Neoptera</taxon>
        <taxon>Endopterygota</taxon>
        <taxon>Coleoptera</taxon>
        <taxon>Polyphaga</taxon>
        <taxon>Cucujiformia</taxon>
        <taxon>Chrysomeloidea</taxon>
        <taxon>Chrysomelidae</taxon>
        <taxon>Bruchinae</taxon>
        <taxon>Bruchini</taxon>
        <taxon>Acanthoscelides</taxon>
    </lineage>
</organism>
<evidence type="ECO:0000256" key="1">
    <source>
        <dbReference type="SAM" id="MobiDB-lite"/>
    </source>
</evidence>
<proteinExistence type="predicted"/>
<evidence type="ECO:0000313" key="3">
    <source>
        <dbReference type="Proteomes" id="UP001152888"/>
    </source>
</evidence>
<dbReference type="Proteomes" id="UP001152888">
    <property type="component" value="Unassembled WGS sequence"/>
</dbReference>
<sequence>MLATPASPVRERLGAEERANLQAKSPPREQIPIKFNPPSGQQINISGREIIRQGFQLRGISDEAVETIIDSISTATISQYACTYRLWYKYCEEKQIPVFQANVLQVCTKLESVKSR</sequence>
<dbReference type="EMBL" id="CAKOFQ010006733">
    <property type="protein sequence ID" value="CAH1966334.1"/>
    <property type="molecule type" value="Genomic_DNA"/>
</dbReference>
<protein>
    <submittedName>
        <fullName evidence="2">Uncharacterized protein</fullName>
    </submittedName>
</protein>
<reference evidence="2" key="1">
    <citation type="submission" date="2022-03" db="EMBL/GenBank/DDBJ databases">
        <authorList>
            <person name="Sayadi A."/>
        </authorList>
    </citation>
    <scope>NUCLEOTIDE SEQUENCE</scope>
</reference>
<feature type="compositionally biased region" description="Basic and acidic residues" evidence="1">
    <location>
        <begin position="9"/>
        <end position="19"/>
    </location>
</feature>